<proteinExistence type="predicted"/>
<feature type="compositionally biased region" description="Basic and acidic residues" evidence="1">
    <location>
        <begin position="179"/>
        <end position="190"/>
    </location>
</feature>
<feature type="region of interest" description="Disordered" evidence="1">
    <location>
        <begin position="158"/>
        <end position="209"/>
    </location>
</feature>
<name>A0A8S3RJD6_MYTED</name>
<dbReference type="Proteomes" id="UP000683360">
    <property type="component" value="Unassembled WGS sequence"/>
</dbReference>
<evidence type="ECO:0000313" key="2">
    <source>
        <dbReference type="EMBL" id="CAG2206502.1"/>
    </source>
</evidence>
<dbReference type="OrthoDB" id="6160675at2759"/>
<organism evidence="2 3">
    <name type="scientific">Mytilus edulis</name>
    <name type="common">Blue mussel</name>
    <dbReference type="NCBI Taxonomy" id="6550"/>
    <lineage>
        <taxon>Eukaryota</taxon>
        <taxon>Metazoa</taxon>
        <taxon>Spiralia</taxon>
        <taxon>Lophotrochozoa</taxon>
        <taxon>Mollusca</taxon>
        <taxon>Bivalvia</taxon>
        <taxon>Autobranchia</taxon>
        <taxon>Pteriomorphia</taxon>
        <taxon>Mytilida</taxon>
        <taxon>Mytiloidea</taxon>
        <taxon>Mytilidae</taxon>
        <taxon>Mytilinae</taxon>
        <taxon>Mytilus</taxon>
    </lineage>
</organism>
<evidence type="ECO:0000313" key="3">
    <source>
        <dbReference type="Proteomes" id="UP000683360"/>
    </source>
</evidence>
<gene>
    <name evidence="2" type="ORF">MEDL_20847</name>
</gene>
<dbReference type="AlphaFoldDB" id="A0A8S3RJD6"/>
<reference evidence="2" key="1">
    <citation type="submission" date="2021-03" db="EMBL/GenBank/DDBJ databases">
        <authorList>
            <person name="Bekaert M."/>
        </authorList>
    </citation>
    <scope>NUCLEOTIDE SEQUENCE</scope>
</reference>
<feature type="compositionally biased region" description="Polar residues" evidence="1">
    <location>
        <begin position="158"/>
        <end position="172"/>
    </location>
</feature>
<comment type="caution">
    <text evidence="2">The sequence shown here is derived from an EMBL/GenBank/DDBJ whole genome shotgun (WGS) entry which is preliminary data.</text>
</comment>
<dbReference type="EMBL" id="CAJPWZ010001052">
    <property type="protein sequence ID" value="CAG2206502.1"/>
    <property type="molecule type" value="Genomic_DNA"/>
</dbReference>
<accession>A0A8S3RJD6</accession>
<protein>
    <submittedName>
        <fullName evidence="2">Uncharacterized protein</fullName>
    </submittedName>
</protein>
<evidence type="ECO:0000256" key="1">
    <source>
        <dbReference type="SAM" id="MobiDB-lite"/>
    </source>
</evidence>
<sequence length="255" mass="28883">MTKYRYTLYAIFIWVNDDPVEGNVLKLSNITEPRLDFSKYTEGQKVKAKCPNFGIVDAVLGKIADTSDRNTLTFCDACGQGVERGVVHRCPDIQQIEEEETVKEDVTGTLSSNNIIWSKNNTVFLISEYKKNKDKIEKGRIGKKDPIVKPLLTLSSTDQYKTTSGTSSTENTLSDEEDKSSPKPPEKDKSSSNPPSKKRRGAPSDIVDTFKEYISETRGRQEEAIERQERMHQERMKAYRGVEDALRSFLTAKKN</sequence>
<keyword evidence="3" id="KW-1185">Reference proteome</keyword>